<dbReference type="Proteomes" id="UP000660611">
    <property type="component" value="Unassembled WGS sequence"/>
</dbReference>
<sequence>MVRPATVPATLAETLTAGIADEVAAVYGDQVVFPAQVVVDDPRDGQRLFPGWPAPVLVIARENQGVVSWGVPLGDPSPPVLVGGNLGDPTPDRMGTQVYAPSVDAFVSARRWDQSCLAGQPLVQAQADVLDADVLAVLRAGFGEVAATAGWPGHTQYRFEGPNVRLMLWSGLHQCDWWLSGADHDALADCVPHLMALSNLREAFWSSDPGGDAVLKDVRAAR</sequence>
<proteinExistence type="predicted"/>
<reference evidence="1" key="1">
    <citation type="submission" date="2021-01" db="EMBL/GenBank/DDBJ databases">
        <title>Whole genome shotgun sequence of Dactylosporangium siamense NBRC 106093.</title>
        <authorList>
            <person name="Komaki H."/>
            <person name="Tamura T."/>
        </authorList>
    </citation>
    <scope>NUCLEOTIDE SEQUENCE</scope>
    <source>
        <strain evidence="1">NBRC 106093</strain>
    </source>
</reference>
<name>A0A919PY19_9ACTN</name>
<accession>A0A919PY19</accession>
<evidence type="ECO:0000313" key="1">
    <source>
        <dbReference type="EMBL" id="GIG52429.1"/>
    </source>
</evidence>
<comment type="caution">
    <text evidence="1">The sequence shown here is derived from an EMBL/GenBank/DDBJ whole genome shotgun (WGS) entry which is preliminary data.</text>
</comment>
<dbReference type="EMBL" id="BONQ01000179">
    <property type="protein sequence ID" value="GIG52429.1"/>
    <property type="molecule type" value="Genomic_DNA"/>
</dbReference>
<gene>
    <name evidence="1" type="ORF">Dsi01nite_104700</name>
</gene>
<protein>
    <submittedName>
        <fullName evidence="1">Uncharacterized protein</fullName>
    </submittedName>
</protein>
<keyword evidence="2" id="KW-1185">Reference proteome</keyword>
<dbReference type="AlphaFoldDB" id="A0A919PY19"/>
<organism evidence="1 2">
    <name type="scientific">Dactylosporangium siamense</name>
    <dbReference type="NCBI Taxonomy" id="685454"/>
    <lineage>
        <taxon>Bacteria</taxon>
        <taxon>Bacillati</taxon>
        <taxon>Actinomycetota</taxon>
        <taxon>Actinomycetes</taxon>
        <taxon>Micromonosporales</taxon>
        <taxon>Micromonosporaceae</taxon>
        <taxon>Dactylosporangium</taxon>
    </lineage>
</organism>
<evidence type="ECO:0000313" key="2">
    <source>
        <dbReference type="Proteomes" id="UP000660611"/>
    </source>
</evidence>